<dbReference type="EMBL" id="JAJAGQ010000003">
    <property type="protein sequence ID" value="KAJ8567398.1"/>
    <property type="molecule type" value="Genomic_DNA"/>
</dbReference>
<name>A0A9Q1MS79_9SOLA</name>
<keyword evidence="1" id="KW-1133">Transmembrane helix</keyword>
<keyword evidence="1" id="KW-0472">Membrane</keyword>
<protein>
    <recommendedName>
        <fullName evidence="4">Hydroxyproline-rich glycoprotein family protein</fullName>
    </recommendedName>
</protein>
<accession>A0A9Q1MS79</accession>
<dbReference type="Proteomes" id="UP001152561">
    <property type="component" value="Unassembled WGS sequence"/>
</dbReference>
<sequence>MENPNSDASRPSLGFPLGTALLLLIIFSLSGIFSCCYHWDKLRSLRRSFSEGTDLEAGCDPSYLKSKRAYMHWKQNQISDMPAVLMPGDEVPKFIALPCPCQPPRPEKLVEEVQQPPLSPIKPPDMTVARVWYSNPSLRDWLKENADKSQLDKLKWMYYVINKSPCKRFLFCSLTTPIPNTQLCPLNCFPFLSSDDPFLLIQPLSKLQLKAKKGLIRSQSRKETIFSVIGSKDQPLLSLLDFWLAFSNSLKYCCLEKYLRNWLFYAIQAPSPSFHSYVSGVVNHIFRCPTCLFMMDRLVRFFLWSLLLMYLSLEGYLQLIRQEN</sequence>
<dbReference type="InterPro" id="IPR037699">
    <property type="entry name" value="At5g65660-like"/>
</dbReference>
<dbReference type="PANTHER" id="PTHR34291:SF2">
    <property type="entry name" value="HYDROXYPROLINE-RICH GLYCOPROTEIN FAMILY PROTEIN"/>
    <property type="match status" value="1"/>
</dbReference>
<dbReference type="AlphaFoldDB" id="A0A9Q1MS79"/>
<proteinExistence type="predicted"/>
<gene>
    <name evidence="2" type="ORF">K7X08_019606</name>
</gene>
<organism evidence="2 3">
    <name type="scientific">Anisodus acutangulus</name>
    <dbReference type="NCBI Taxonomy" id="402998"/>
    <lineage>
        <taxon>Eukaryota</taxon>
        <taxon>Viridiplantae</taxon>
        <taxon>Streptophyta</taxon>
        <taxon>Embryophyta</taxon>
        <taxon>Tracheophyta</taxon>
        <taxon>Spermatophyta</taxon>
        <taxon>Magnoliopsida</taxon>
        <taxon>eudicotyledons</taxon>
        <taxon>Gunneridae</taxon>
        <taxon>Pentapetalae</taxon>
        <taxon>asterids</taxon>
        <taxon>lamiids</taxon>
        <taxon>Solanales</taxon>
        <taxon>Solanaceae</taxon>
        <taxon>Solanoideae</taxon>
        <taxon>Hyoscyameae</taxon>
        <taxon>Anisodus</taxon>
    </lineage>
</organism>
<evidence type="ECO:0000313" key="3">
    <source>
        <dbReference type="Proteomes" id="UP001152561"/>
    </source>
</evidence>
<dbReference type="PANTHER" id="PTHR34291">
    <property type="entry name" value="HYDROXYPROLINE-RICH GLYCOPROTEIN FAMILY PROTEIN"/>
    <property type="match status" value="1"/>
</dbReference>
<feature type="transmembrane region" description="Helical" evidence="1">
    <location>
        <begin position="301"/>
        <end position="320"/>
    </location>
</feature>
<evidence type="ECO:0008006" key="4">
    <source>
        <dbReference type="Google" id="ProtNLM"/>
    </source>
</evidence>
<evidence type="ECO:0000256" key="1">
    <source>
        <dbReference type="SAM" id="Phobius"/>
    </source>
</evidence>
<dbReference type="OrthoDB" id="1936969at2759"/>
<reference evidence="3" key="1">
    <citation type="journal article" date="2023" name="Proc. Natl. Acad. Sci. U.S.A.">
        <title>Genomic and structural basis for evolution of tropane alkaloid biosynthesis.</title>
        <authorList>
            <person name="Wanga Y.-J."/>
            <person name="Taina T."/>
            <person name="Yua J.-Y."/>
            <person name="Lia J."/>
            <person name="Xua B."/>
            <person name="Chenc J."/>
            <person name="D'Auriad J.C."/>
            <person name="Huanga J.-P."/>
            <person name="Huanga S.-X."/>
        </authorList>
    </citation>
    <scope>NUCLEOTIDE SEQUENCE [LARGE SCALE GENOMIC DNA]</scope>
    <source>
        <strain evidence="3">cv. KIB-2019</strain>
    </source>
</reference>
<comment type="caution">
    <text evidence="2">The sequence shown here is derived from an EMBL/GenBank/DDBJ whole genome shotgun (WGS) entry which is preliminary data.</text>
</comment>
<keyword evidence="3" id="KW-1185">Reference proteome</keyword>
<keyword evidence="1" id="KW-0812">Transmembrane</keyword>
<evidence type="ECO:0000313" key="2">
    <source>
        <dbReference type="EMBL" id="KAJ8567398.1"/>
    </source>
</evidence>
<feature type="transmembrane region" description="Helical" evidence="1">
    <location>
        <begin position="20"/>
        <end position="39"/>
    </location>
</feature>